<dbReference type="PROSITE" id="PS50110">
    <property type="entry name" value="RESPONSE_REGULATORY"/>
    <property type="match status" value="1"/>
</dbReference>
<evidence type="ECO:0000256" key="1">
    <source>
        <dbReference type="PROSITE-ProRule" id="PRU00169"/>
    </source>
</evidence>
<organism evidence="4 5">
    <name type="scientific">Halovenus carboxidivorans</name>
    <dbReference type="NCBI Taxonomy" id="2692199"/>
    <lineage>
        <taxon>Archaea</taxon>
        <taxon>Methanobacteriati</taxon>
        <taxon>Methanobacteriota</taxon>
        <taxon>Stenosarchaea group</taxon>
        <taxon>Halobacteria</taxon>
        <taxon>Halobacteriales</taxon>
        <taxon>Haloarculaceae</taxon>
        <taxon>Halovenus</taxon>
    </lineage>
</organism>
<proteinExistence type="predicted"/>
<dbReference type="Gene3D" id="3.40.50.2300">
    <property type="match status" value="1"/>
</dbReference>
<keyword evidence="5" id="KW-1185">Reference proteome</keyword>
<comment type="caution">
    <text evidence="4">The sequence shown here is derived from an EMBL/GenBank/DDBJ whole genome shotgun (WGS) entry which is preliminary data.</text>
</comment>
<evidence type="ECO:0000259" key="3">
    <source>
        <dbReference type="PROSITE" id="PS50110"/>
    </source>
</evidence>
<dbReference type="EMBL" id="WUUT01000004">
    <property type="protein sequence ID" value="MXR52257.1"/>
    <property type="molecule type" value="Genomic_DNA"/>
</dbReference>
<dbReference type="InterPro" id="IPR052048">
    <property type="entry name" value="ST_Response_Regulator"/>
</dbReference>
<feature type="region of interest" description="Disordered" evidence="2">
    <location>
        <begin position="104"/>
        <end position="130"/>
    </location>
</feature>
<feature type="modified residue" description="4-aspartylphosphate" evidence="1">
    <location>
        <position position="52"/>
    </location>
</feature>
<feature type="domain" description="Response regulatory" evidence="3">
    <location>
        <begin position="5"/>
        <end position="114"/>
    </location>
</feature>
<name>A0A6B0T5P5_9EURY</name>
<dbReference type="Proteomes" id="UP000466535">
    <property type="component" value="Unassembled WGS sequence"/>
</dbReference>
<dbReference type="OrthoDB" id="86314at2157"/>
<evidence type="ECO:0000313" key="4">
    <source>
        <dbReference type="EMBL" id="MXR52257.1"/>
    </source>
</evidence>
<dbReference type="CDD" id="cd00156">
    <property type="entry name" value="REC"/>
    <property type="match status" value="1"/>
</dbReference>
<dbReference type="PANTHER" id="PTHR43228:SF1">
    <property type="entry name" value="TWO-COMPONENT RESPONSE REGULATOR ARR22"/>
    <property type="match status" value="1"/>
</dbReference>
<feature type="compositionally biased region" description="Basic and acidic residues" evidence="2">
    <location>
        <begin position="113"/>
        <end position="123"/>
    </location>
</feature>
<gene>
    <name evidence="4" type="ORF">GRX03_11665</name>
</gene>
<evidence type="ECO:0000313" key="5">
    <source>
        <dbReference type="Proteomes" id="UP000466535"/>
    </source>
</evidence>
<dbReference type="Pfam" id="PF00072">
    <property type="entry name" value="Response_reg"/>
    <property type="match status" value="1"/>
</dbReference>
<dbReference type="PANTHER" id="PTHR43228">
    <property type="entry name" value="TWO-COMPONENT RESPONSE REGULATOR"/>
    <property type="match status" value="1"/>
</dbReference>
<keyword evidence="1" id="KW-0597">Phosphoprotein</keyword>
<dbReference type="SUPFAM" id="SSF52172">
    <property type="entry name" value="CheY-like"/>
    <property type="match status" value="1"/>
</dbReference>
<dbReference type="RefSeq" id="WP_159764382.1">
    <property type="nucleotide sequence ID" value="NZ_WUUT01000004.1"/>
</dbReference>
<reference evidence="4 5" key="1">
    <citation type="submission" date="2019-12" db="EMBL/GenBank/DDBJ databases">
        <title>Isolation and characterization of three novel carbon monoxide-oxidizing members of Halobacteria from salione crusts and soils.</title>
        <authorList>
            <person name="Myers M.R."/>
            <person name="King G.M."/>
        </authorList>
    </citation>
    <scope>NUCLEOTIDE SEQUENCE [LARGE SCALE GENOMIC DNA]</scope>
    <source>
        <strain evidence="4 5">WSH3</strain>
    </source>
</reference>
<dbReference type="GO" id="GO:0000160">
    <property type="term" value="P:phosphorelay signal transduction system"/>
    <property type="evidence" value="ECO:0007669"/>
    <property type="project" value="InterPro"/>
</dbReference>
<protein>
    <submittedName>
        <fullName evidence="4">Response regulator</fullName>
    </submittedName>
</protein>
<dbReference type="SMART" id="SM00448">
    <property type="entry name" value="REC"/>
    <property type="match status" value="1"/>
</dbReference>
<dbReference type="InterPro" id="IPR001789">
    <property type="entry name" value="Sig_transdc_resp-reg_receiver"/>
</dbReference>
<dbReference type="AlphaFoldDB" id="A0A6B0T5P5"/>
<sequence length="130" mass="14340">MESLDVLIVDDTDGCRDLYAFWLEDDHAVETAPNGTVALDRIDHSVDLVLMDRNMPGPSGLDVAAEMRTAGYDCPIVMISSEPADVCLSESPLDEYLRKPVDESTLESTIEDVTTRPRLDTAKRSIHQSS</sequence>
<accession>A0A6B0T5P5</accession>
<evidence type="ECO:0000256" key="2">
    <source>
        <dbReference type="SAM" id="MobiDB-lite"/>
    </source>
</evidence>
<dbReference type="InterPro" id="IPR011006">
    <property type="entry name" value="CheY-like_superfamily"/>
</dbReference>